<evidence type="ECO:0000256" key="22">
    <source>
        <dbReference type="PIRNR" id="PIRNR001563"/>
    </source>
</evidence>
<keyword evidence="26" id="KW-1185">Reference proteome</keyword>
<keyword evidence="13" id="KW-0460">Magnesium</keyword>
<evidence type="ECO:0000256" key="5">
    <source>
        <dbReference type="ARBA" id="ARBA00008276"/>
    </source>
</evidence>
<comment type="catalytic activity">
    <reaction evidence="21">
        <text>7,8-dihydropteroate + L-glutamate + ATP = 7,8-dihydrofolate + ADP + phosphate + H(+)</text>
        <dbReference type="Rhea" id="RHEA:23584"/>
        <dbReference type="ChEBI" id="CHEBI:15378"/>
        <dbReference type="ChEBI" id="CHEBI:17839"/>
        <dbReference type="ChEBI" id="CHEBI:29985"/>
        <dbReference type="ChEBI" id="CHEBI:30616"/>
        <dbReference type="ChEBI" id="CHEBI:43474"/>
        <dbReference type="ChEBI" id="CHEBI:57451"/>
        <dbReference type="ChEBI" id="CHEBI:456216"/>
        <dbReference type="EC" id="6.3.2.12"/>
    </reaction>
</comment>
<keyword evidence="14" id="KW-0289">Folate biosynthesis</keyword>
<dbReference type="PROSITE" id="PS01012">
    <property type="entry name" value="FOLYLPOLYGLU_SYNT_2"/>
    <property type="match status" value="1"/>
</dbReference>
<evidence type="ECO:0000256" key="13">
    <source>
        <dbReference type="ARBA" id="ARBA00022842"/>
    </source>
</evidence>
<dbReference type="InterPro" id="IPR013221">
    <property type="entry name" value="Mur_ligase_cen"/>
</dbReference>
<dbReference type="GO" id="GO:0046872">
    <property type="term" value="F:metal ion binding"/>
    <property type="evidence" value="ECO:0007669"/>
    <property type="project" value="UniProtKB-KW"/>
</dbReference>
<dbReference type="InterPro" id="IPR036565">
    <property type="entry name" value="Mur-like_cat_sf"/>
</dbReference>
<feature type="domain" description="Mur ligase C-terminal" evidence="23">
    <location>
        <begin position="298"/>
        <end position="422"/>
    </location>
</feature>
<evidence type="ECO:0000256" key="15">
    <source>
        <dbReference type="ARBA" id="ARBA00030048"/>
    </source>
</evidence>
<dbReference type="OrthoDB" id="9809356at2"/>
<dbReference type="Proteomes" id="UP000199197">
    <property type="component" value="Unassembled WGS sequence"/>
</dbReference>
<dbReference type="GO" id="GO:0005524">
    <property type="term" value="F:ATP binding"/>
    <property type="evidence" value="ECO:0007669"/>
    <property type="project" value="UniProtKB-KW"/>
</dbReference>
<keyword evidence="12 22" id="KW-0067">ATP-binding</keyword>
<dbReference type="PANTHER" id="PTHR11136:SF0">
    <property type="entry name" value="DIHYDROFOLATE SYNTHETASE-RELATED"/>
    <property type="match status" value="1"/>
</dbReference>
<dbReference type="FunFam" id="3.40.1190.10:FF:000011">
    <property type="entry name" value="Folylpolyglutamate synthase/dihydrofolate synthase"/>
    <property type="match status" value="1"/>
</dbReference>
<evidence type="ECO:0000256" key="6">
    <source>
        <dbReference type="ARBA" id="ARBA00013023"/>
    </source>
</evidence>
<dbReference type="RefSeq" id="WP_092349961.1">
    <property type="nucleotide sequence ID" value="NZ_CZVW01000011.1"/>
</dbReference>
<evidence type="ECO:0000256" key="21">
    <source>
        <dbReference type="ARBA" id="ARBA00049161"/>
    </source>
</evidence>
<dbReference type="Gene3D" id="3.40.1190.10">
    <property type="entry name" value="Mur-like, catalytic domain"/>
    <property type="match status" value="1"/>
</dbReference>
<organism evidence="25 26">
    <name type="scientific">Candidatus Chryseopegocella kryptomonas</name>
    <dbReference type="NCBI Taxonomy" id="1633643"/>
    <lineage>
        <taxon>Bacteria</taxon>
        <taxon>Pseudomonadati</taxon>
        <taxon>Candidatus Kryptoniota</taxon>
        <taxon>Candidatus Chryseopegocella</taxon>
    </lineage>
</organism>
<dbReference type="InterPro" id="IPR004101">
    <property type="entry name" value="Mur_ligase_C"/>
</dbReference>
<evidence type="ECO:0000256" key="20">
    <source>
        <dbReference type="ARBA" id="ARBA00049035"/>
    </source>
</evidence>
<gene>
    <name evidence="25" type="ORF">JGI23_01214</name>
</gene>
<dbReference type="Gene3D" id="3.90.190.20">
    <property type="entry name" value="Mur ligase, C-terminal domain"/>
    <property type="match status" value="1"/>
</dbReference>
<evidence type="ECO:0000256" key="10">
    <source>
        <dbReference type="ARBA" id="ARBA00022723"/>
    </source>
</evidence>
<dbReference type="PIRSF" id="PIRSF001563">
    <property type="entry name" value="Folylpolyglu_synth"/>
    <property type="match status" value="1"/>
</dbReference>
<evidence type="ECO:0000256" key="14">
    <source>
        <dbReference type="ARBA" id="ARBA00022909"/>
    </source>
</evidence>
<dbReference type="GO" id="GO:0005737">
    <property type="term" value="C:cytoplasm"/>
    <property type="evidence" value="ECO:0007669"/>
    <property type="project" value="TreeGrafter"/>
</dbReference>
<comment type="catalytic activity">
    <reaction evidence="20">
        <text>(6R)-5,10-methylenetetrahydrofolyl-(gamma-L-Glu)(n) + L-glutamate + ATP = (6R)-5,10-methylenetetrahydrofolyl-(gamma-L-Glu)(n+1) + ADP + phosphate + H(+)</text>
        <dbReference type="Rhea" id="RHEA:51912"/>
        <dbReference type="Rhea" id="RHEA-COMP:13257"/>
        <dbReference type="Rhea" id="RHEA-COMP:13258"/>
        <dbReference type="ChEBI" id="CHEBI:15378"/>
        <dbReference type="ChEBI" id="CHEBI:29985"/>
        <dbReference type="ChEBI" id="CHEBI:30616"/>
        <dbReference type="ChEBI" id="CHEBI:43474"/>
        <dbReference type="ChEBI" id="CHEBI:136572"/>
        <dbReference type="ChEBI" id="CHEBI:456216"/>
        <dbReference type="EC" id="6.3.2.17"/>
    </reaction>
</comment>
<accession>A0A0P1NTA6</accession>
<evidence type="ECO:0000259" key="24">
    <source>
        <dbReference type="Pfam" id="PF08245"/>
    </source>
</evidence>
<dbReference type="NCBIfam" id="TIGR01499">
    <property type="entry name" value="folC"/>
    <property type="match status" value="1"/>
</dbReference>
<dbReference type="SUPFAM" id="SSF53244">
    <property type="entry name" value="MurD-like peptide ligases, peptide-binding domain"/>
    <property type="match status" value="1"/>
</dbReference>
<evidence type="ECO:0000256" key="16">
    <source>
        <dbReference type="ARBA" id="ARBA00030592"/>
    </source>
</evidence>
<dbReference type="InterPro" id="IPR018109">
    <property type="entry name" value="Folylpolyglutamate_synth_CS"/>
</dbReference>
<dbReference type="EMBL" id="CZVW01000011">
    <property type="protein sequence ID" value="CUT02244.1"/>
    <property type="molecule type" value="Genomic_DNA"/>
</dbReference>
<proteinExistence type="inferred from homology"/>
<evidence type="ECO:0000256" key="1">
    <source>
        <dbReference type="ARBA" id="ARBA00001946"/>
    </source>
</evidence>
<comment type="cofactor">
    <cofactor evidence="1">
        <name>Mg(2+)</name>
        <dbReference type="ChEBI" id="CHEBI:18420"/>
    </cofactor>
</comment>
<keyword evidence="10" id="KW-0479">Metal-binding</keyword>
<keyword evidence="9 22" id="KW-0436">Ligase</keyword>
<evidence type="ECO:0000256" key="19">
    <source>
        <dbReference type="ARBA" id="ARBA00047808"/>
    </source>
</evidence>
<dbReference type="SUPFAM" id="SSF53623">
    <property type="entry name" value="MurD-like peptide ligases, catalytic domain"/>
    <property type="match status" value="1"/>
</dbReference>
<comment type="catalytic activity">
    <reaction evidence="18">
        <text>(6S)-5,6,7,8-tetrahydrofolyl-(gamma-L-Glu)(n) + L-glutamate + ATP = (6S)-5,6,7,8-tetrahydrofolyl-(gamma-L-Glu)(n+1) + ADP + phosphate + H(+)</text>
        <dbReference type="Rhea" id="RHEA:10580"/>
        <dbReference type="Rhea" id="RHEA-COMP:14738"/>
        <dbReference type="Rhea" id="RHEA-COMP:14740"/>
        <dbReference type="ChEBI" id="CHEBI:15378"/>
        <dbReference type="ChEBI" id="CHEBI:29985"/>
        <dbReference type="ChEBI" id="CHEBI:30616"/>
        <dbReference type="ChEBI" id="CHEBI:43474"/>
        <dbReference type="ChEBI" id="CHEBI:141005"/>
        <dbReference type="ChEBI" id="CHEBI:456216"/>
        <dbReference type="EC" id="6.3.2.17"/>
    </reaction>
</comment>
<dbReference type="GO" id="GO:0046656">
    <property type="term" value="P:folic acid biosynthetic process"/>
    <property type="evidence" value="ECO:0007669"/>
    <property type="project" value="UniProtKB-KW"/>
</dbReference>
<comment type="function">
    <text evidence="2">Functions in two distinct reactions of the de novo folate biosynthetic pathway. Catalyzes the addition of a glutamate residue to dihydropteroate (7,8-dihydropteroate or H2Pte) to form dihydrofolate (7,8-dihydrofolate monoglutamate or H2Pte-Glu). Also catalyzes successive additions of L-glutamate to tetrahydrofolate or 10-formyltetrahydrofolate or 5,10-methylenetetrahydrofolate, leading to folylpolyglutamate derivatives.</text>
</comment>
<evidence type="ECO:0000256" key="17">
    <source>
        <dbReference type="ARBA" id="ARBA00032510"/>
    </source>
</evidence>
<dbReference type="EC" id="6.3.2.17" evidence="7"/>
<comment type="pathway">
    <text evidence="3">Cofactor biosynthesis; tetrahydrofolate biosynthesis; 7,8-dihydrofolate from 2-amino-4-hydroxy-6-hydroxymethyl-7,8-dihydropteridine diphosphate and 4-aminobenzoate: step 2/2.</text>
</comment>
<evidence type="ECO:0000256" key="18">
    <source>
        <dbReference type="ARBA" id="ARBA00047493"/>
    </source>
</evidence>
<evidence type="ECO:0000313" key="25">
    <source>
        <dbReference type="EMBL" id="CUT02244.1"/>
    </source>
</evidence>
<name>A0A0P1NTA6_9BACT</name>
<evidence type="ECO:0000256" key="2">
    <source>
        <dbReference type="ARBA" id="ARBA00002714"/>
    </source>
</evidence>
<dbReference type="InterPro" id="IPR036615">
    <property type="entry name" value="Mur_ligase_C_dom_sf"/>
</dbReference>
<comment type="catalytic activity">
    <reaction evidence="19">
        <text>10-formyltetrahydrofolyl-(gamma-L-Glu)(n) + L-glutamate + ATP = 10-formyltetrahydrofolyl-(gamma-L-Glu)(n+1) + ADP + phosphate + H(+)</text>
        <dbReference type="Rhea" id="RHEA:51904"/>
        <dbReference type="Rhea" id="RHEA-COMP:13088"/>
        <dbReference type="Rhea" id="RHEA-COMP:14300"/>
        <dbReference type="ChEBI" id="CHEBI:15378"/>
        <dbReference type="ChEBI" id="CHEBI:29985"/>
        <dbReference type="ChEBI" id="CHEBI:30616"/>
        <dbReference type="ChEBI" id="CHEBI:43474"/>
        <dbReference type="ChEBI" id="CHEBI:134413"/>
        <dbReference type="ChEBI" id="CHEBI:456216"/>
        <dbReference type="EC" id="6.3.2.17"/>
    </reaction>
</comment>
<dbReference type="PROSITE" id="PS01011">
    <property type="entry name" value="FOLYLPOLYGLU_SYNT_1"/>
    <property type="match status" value="1"/>
</dbReference>
<evidence type="ECO:0000256" key="3">
    <source>
        <dbReference type="ARBA" id="ARBA00004799"/>
    </source>
</evidence>
<comment type="similarity">
    <text evidence="5 22">Belongs to the folylpolyglutamate synthase family.</text>
</comment>
<sequence>MRQDYIETINYLYSLQRFGIKFGLHNIERLLKLLQNPERNFISVHIAGTNGKGSTSSFIASILTAGGFKVGLYTSPHLVDFTERIRINGVPISRERVVEYVKLLRDEIDILKATFFETTTAIAFKYFADEKVDFAVVEVGLGGRLDSTNVIKPVVSVITTVSYDHMDVLGETIEKIALEKAGIIKEKIPCITGCEDEKALDVIKSVAREKNSELIIADEISRTNLKEAGEEFVKFDLETPKNFYEDLTAGIAGTFQIKNAQLSVLTYEKLSELGLVNFDKRNVYDGVLKVRQFTGLRGRLEILNNSFNWQNKPKIILDVAHNYPAICQLVKELENFKRRRLYVLFGVMKDKEYEKMIKKLSEVAHFAVATQPKIGRALDAKTISEIFKLNGVESIYIPDSDKAFDFIFNKAEPEDMILITGSHYLAGEIIAYIEKRKIECLI</sequence>
<evidence type="ECO:0000256" key="7">
    <source>
        <dbReference type="ARBA" id="ARBA00013025"/>
    </source>
</evidence>
<comment type="pathway">
    <text evidence="4">Cofactor biosynthesis; tetrahydrofolylpolyglutamate biosynthesis.</text>
</comment>
<dbReference type="GO" id="GO:0008841">
    <property type="term" value="F:dihydrofolate synthase activity"/>
    <property type="evidence" value="ECO:0007669"/>
    <property type="project" value="UniProtKB-EC"/>
</dbReference>
<evidence type="ECO:0000313" key="26">
    <source>
        <dbReference type="Proteomes" id="UP000199197"/>
    </source>
</evidence>
<dbReference type="GO" id="GO:0004326">
    <property type="term" value="F:tetrahydrofolylpolyglutamate synthase activity"/>
    <property type="evidence" value="ECO:0007669"/>
    <property type="project" value="UniProtKB-EC"/>
</dbReference>
<evidence type="ECO:0000256" key="8">
    <source>
        <dbReference type="ARBA" id="ARBA00019357"/>
    </source>
</evidence>
<protein>
    <recommendedName>
        <fullName evidence="8">Dihydrofolate synthase/folylpolyglutamate synthase</fullName>
        <ecNumber evidence="6">6.3.2.12</ecNumber>
        <ecNumber evidence="7">6.3.2.17</ecNumber>
    </recommendedName>
    <alternativeName>
        <fullName evidence="17">Folylpoly-gamma-glutamate synthetase-dihydrofolate synthetase</fullName>
    </alternativeName>
    <alternativeName>
        <fullName evidence="15">Folylpolyglutamate synthetase</fullName>
    </alternativeName>
    <alternativeName>
        <fullName evidence="16">Tetrahydrofolylpolyglutamate synthase</fullName>
    </alternativeName>
</protein>
<dbReference type="EC" id="6.3.2.12" evidence="6"/>
<keyword evidence="11 22" id="KW-0547">Nucleotide-binding</keyword>
<dbReference type="Pfam" id="PF08245">
    <property type="entry name" value="Mur_ligase_M"/>
    <property type="match status" value="1"/>
</dbReference>
<evidence type="ECO:0000256" key="12">
    <source>
        <dbReference type="ARBA" id="ARBA00022840"/>
    </source>
</evidence>
<dbReference type="AlphaFoldDB" id="A0A0P1NTA6"/>
<reference evidence="26" key="1">
    <citation type="submission" date="2015-11" db="EMBL/GenBank/DDBJ databases">
        <authorList>
            <person name="Varghese N."/>
        </authorList>
    </citation>
    <scope>NUCLEOTIDE SEQUENCE [LARGE SCALE GENOMIC DNA]</scope>
    <source>
        <strain evidence="26">JGI-23</strain>
    </source>
</reference>
<evidence type="ECO:0000259" key="23">
    <source>
        <dbReference type="Pfam" id="PF02875"/>
    </source>
</evidence>
<evidence type="ECO:0000256" key="11">
    <source>
        <dbReference type="ARBA" id="ARBA00022741"/>
    </source>
</evidence>
<feature type="domain" description="Mur ligase central" evidence="24">
    <location>
        <begin position="46"/>
        <end position="264"/>
    </location>
</feature>
<dbReference type="Pfam" id="PF02875">
    <property type="entry name" value="Mur_ligase_C"/>
    <property type="match status" value="1"/>
</dbReference>
<dbReference type="PANTHER" id="PTHR11136">
    <property type="entry name" value="FOLYLPOLYGLUTAMATE SYNTHASE-RELATED"/>
    <property type="match status" value="1"/>
</dbReference>
<dbReference type="InterPro" id="IPR001645">
    <property type="entry name" value="Folylpolyglutamate_synth"/>
</dbReference>
<evidence type="ECO:0000256" key="4">
    <source>
        <dbReference type="ARBA" id="ARBA00005150"/>
    </source>
</evidence>
<evidence type="ECO:0000256" key="9">
    <source>
        <dbReference type="ARBA" id="ARBA00022598"/>
    </source>
</evidence>